<name>A0A840RZ83_9BURK</name>
<sequence>MKTSSLALALLSALALPAASAQSSAPNLECSTDHAAWRTVQALVQAYERGDIAALRARMEPNQPGLQQLLDAVLVDFHQQKQLRIHLKDINLQCGPDVTVVQASWEKRFLSVDGFKPGLLTGRVSWLLHRQQEKSGESLRDVWRVAASGGSSPLGTAAGGSPAELDVGAALDLSRLTASATAGALLPPINLPLLIEVREPDWAGRARLQVTVTTDRGDRELFSLNEVAPGRFQRNELPVNAGTARPGDGALQVQAGERLTVRYADPNPGNGRPATVLTRSLPTTGTPFVPDALPDPFAFTPVLNAALGALVSSNIITLSGTNTPTTVGIVGGLYSINGGAFTSAPGMVPPGAQLQVRVDAANSPSTPQTAVLTVGGQSASFTVTTVAADTTPDPFTFAPQTGVALGAQVDSAAVTLSGTNAPAPISVLGGSYSVNGGPFTSSPGLVAPGAIIRLRATASSLPSTTVQVLLTVGGVAGSFNVSTLAADITPDPFSFAPQSNVAPGITVQAAPITVSGVNAPTPISVVGGSYSINGGPFTTAPGTVLAGQSVALALQSSALTNGAGLSTATLQIGTVSAAFVVTTWDAQPNPFSWPNALACGGGTVDSAPLTVSGISTAVPISITSGAGTPAASAQYSINGGAFTSAPGTVSNGQTVVLRVTRYFTINPLTVRATVNINGVTGTWSTSC</sequence>
<dbReference type="Proteomes" id="UP000554837">
    <property type="component" value="Unassembled WGS sequence"/>
</dbReference>
<evidence type="ECO:0008006" key="4">
    <source>
        <dbReference type="Google" id="ProtNLM"/>
    </source>
</evidence>
<feature type="signal peptide" evidence="1">
    <location>
        <begin position="1"/>
        <end position="21"/>
    </location>
</feature>
<feature type="chain" id="PRO_5032823414" description="IPT/TIG domain-containing protein" evidence="1">
    <location>
        <begin position="22"/>
        <end position="687"/>
    </location>
</feature>
<keyword evidence="3" id="KW-1185">Reference proteome</keyword>
<organism evidence="2 3">
    <name type="scientific">Inhella inkyongensis</name>
    <dbReference type="NCBI Taxonomy" id="392593"/>
    <lineage>
        <taxon>Bacteria</taxon>
        <taxon>Pseudomonadati</taxon>
        <taxon>Pseudomonadota</taxon>
        <taxon>Betaproteobacteria</taxon>
        <taxon>Burkholderiales</taxon>
        <taxon>Sphaerotilaceae</taxon>
        <taxon>Inhella</taxon>
    </lineage>
</organism>
<dbReference type="AlphaFoldDB" id="A0A840RZ83"/>
<dbReference type="OrthoDB" id="369729at2"/>
<keyword evidence="1" id="KW-0732">Signal</keyword>
<dbReference type="EMBL" id="JACHHO010000001">
    <property type="protein sequence ID" value="MBB5202863.1"/>
    <property type="molecule type" value="Genomic_DNA"/>
</dbReference>
<reference evidence="2 3" key="1">
    <citation type="submission" date="2020-08" db="EMBL/GenBank/DDBJ databases">
        <title>Genomic Encyclopedia of Type Strains, Phase IV (KMG-IV): sequencing the most valuable type-strain genomes for metagenomic binning, comparative biology and taxonomic classification.</title>
        <authorList>
            <person name="Goeker M."/>
        </authorList>
    </citation>
    <scope>NUCLEOTIDE SEQUENCE [LARGE SCALE GENOMIC DNA]</scope>
    <source>
        <strain evidence="2 3">DSM 23958</strain>
    </source>
</reference>
<comment type="caution">
    <text evidence="2">The sequence shown here is derived from an EMBL/GenBank/DDBJ whole genome shotgun (WGS) entry which is preliminary data.</text>
</comment>
<evidence type="ECO:0000256" key="1">
    <source>
        <dbReference type="SAM" id="SignalP"/>
    </source>
</evidence>
<protein>
    <recommendedName>
        <fullName evidence="4">IPT/TIG domain-containing protein</fullName>
    </recommendedName>
</protein>
<proteinExistence type="predicted"/>
<evidence type="ECO:0000313" key="3">
    <source>
        <dbReference type="Proteomes" id="UP000554837"/>
    </source>
</evidence>
<dbReference type="RefSeq" id="WP_138858047.1">
    <property type="nucleotide sequence ID" value="NZ_CP040709.1"/>
</dbReference>
<gene>
    <name evidence="2" type="ORF">HNQ51_000156</name>
</gene>
<accession>A0A840RZ83</accession>
<evidence type="ECO:0000313" key="2">
    <source>
        <dbReference type="EMBL" id="MBB5202863.1"/>
    </source>
</evidence>